<dbReference type="AlphaFoldDB" id="A0A834SYD2"/>
<reference evidence="1" key="1">
    <citation type="submission" date="2020-09" db="EMBL/GenBank/DDBJ databases">
        <title>Genome-Enabled Discovery of Anthraquinone Biosynthesis in Senna tora.</title>
        <authorList>
            <person name="Kang S.-H."/>
            <person name="Pandey R.P."/>
            <person name="Lee C.-M."/>
            <person name="Sim J.-S."/>
            <person name="Jeong J.-T."/>
            <person name="Choi B.-S."/>
            <person name="Jung M."/>
            <person name="Ginzburg D."/>
            <person name="Zhao K."/>
            <person name="Won S.Y."/>
            <person name="Oh T.-J."/>
            <person name="Yu Y."/>
            <person name="Kim N.-H."/>
            <person name="Lee O.R."/>
            <person name="Lee T.-H."/>
            <person name="Bashyal P."/>
            <person name="Kim T.-S."/>
            <person name="Lee W.-H."/>
            <person name="Kawkins C."/>
            <person name="Kim C.-K."/>
            <person name="Kim J.S."/>
            <person name="Ahn B.O."/>
            <person name="Rhee S.Y."/>
            <person name="Sohng J.K."/>
        </authorList>
    </citation>
    <scope>NUCLEOTIDE SEQUENCE</scope>
    <source>
        <tissue evidence="1">Leaf</tissue>
    </source>
</reference>
<protein>
    <submittedName>
        <fullName evidence="1">Uncharacterized protein</fullName>
    </submittedName>
</protein>
<dbReference type="Proteomes" id="UP000634136">
    <property type="component" value="Unassembled WGS sequence"/>
</dbReference>
<organism evidence="1 2">
    <name type="scientific">Senna tora</name>
    <dbReference type="NCBI Taxonomy" id="362788"/>
    <lineage>
        <taxon>Eukaryota</taxon>
        <taxon>Viridiplantae</taxon>
        <taxon>Streptophyta</taxon>
        <taxon>Embryophyta</taxon>
        <taxon>Tracheophyta</taxon>
        <taxon>Spermatophyta</taxon>
        <taxon>Magnoliopsida</taxon>
        <taxon>eudicotyledons</taxon>
        <taxon>Gunneridae</taxon>
        <taxon>Pentapetalae</taxon>
        <taxon>rosids</taxon>
        <taxon>fabids</taxon>
        <taxon>Fabales</taxon>
        <taxon>Fabaceae</taxon>
        <taxon>Caesalpinioideae</taxon>
        <taxon>Cassia clade</taxon>
        <taxon>Senna</taxon>
    </lineage>
</organism>
<evidence type="ECO:0000313" key="1">
    <source>
        <dbReference type="EMBL" id="KAF7812903.1"/>
    </source>
</evidence>
<gene>
    <name evidence="1" type="ORF">G2W53_033879</name>
</gene>
<keyword evidence="2" id="KW-1185">Reference proteome</keyword>
<sequence length="84" mass="9303">MTNAWGEVKCPIKDNGHSTTYISLMRRIKFNFVLAEQRIADTALSYCSIQPVSTASYGMLISSPSLPLDRSVGSSTLKQRSIVY</sequence>
<comment type="caution">
    <text evidence="1">The sequence shown here is derived from an EMBL/GenBank/DDBJ whole genome shotgun (WGS) entry which is preliminary data.</text>
</comment>
<dbReference type="EMBL" id="JAAIUW010000010">
    <property type="protein sequence ID" value="KAF7812903.1"/>
    <property type="molecule type" value="Genomic_DNA"/>
</dbReference>
<name>A0A834SYD2_9FABA</name>
<proteinExistence type="predicted"/>
<accession>A0A834SYD2</accession>
<evidence type="ECO:0000313" key="2">
    <source>
        <dbReference type="Proteomes" id="UP000634136"/>
    </source>
</evidence>